<feature type="transmembrane region" description="Helical" evidence="1">
    <location>
        <begin position="6"/>
        <end position="24"/>
    </location>
</feature>
<evidence type="ECO:0000256" key="1">
    <source>
        <dbReference type="SAM" id="Phobius"/>
    </source>
</evidence>
<keyword evidence="1" id="KW-0472">Membrane</keyword>
<keyword evidence="3" id="KW-1185">Reference proteome</keyword>
<accession>A0A919SL25</accession>
<dbReference type="AlphaFoldDB" id="A0A919SL25"/>
<comment type="caution">
    <text evidence="2">The sequence shown here is derived from an EMBL/GenBank/DDBJ whole genome shotgun (WGS) entry which is preliminary data.</text>
</comment>
<evidence type="ECO:0000313" key="3">
    <source>
        <dbReference type="Proteomes" id="UP000681340"/>
    </source>
</evidence>
<protein>
    <submittedName>
        <fullName evidence="2">Uncharacterized protein</fullName>
    </submittedName>
</protein>
<reference evidence="2" key="1">
    <citation type="submission" date="2021-03" db="EMBL/GenBank/DDBJ databases">
        <title>Whole genome shotgun sequence of Actinoplanes auranticolor NBRC 12245.</title>
        <authorList>
            <person name="Komaki H."/>
            <person name="Tamura T."/>
        </authorList>
    </citation>
    <scope>NUCLEOTIDE SEQUENCE</scope>
    <source>
        <strain evidence="2">NBRC 12245</strain>
    </source>
</reference>
<dbReference type="EMBL" id="BOQL01000048">
    <property type="protein sequence ID" value="GIM74000.1"/>
    <property type="molecule type" value="Genomic_DNA"/>
</dbReference>
<dbReference type="Proteomes" id="UP000681340">
    <property type="component" value="Unassembled WGS sequence"/>
</dbReference>
<sequence length="45" mass="5034">MAVLTLALVIVLMLAAAWLLYRLVERPVSRVLKRKLDQVSAVRTG</sequence>
<name>A0A919SL25_9ACTN</name>
<proteinExistence type="predicted"/>
<keyword evidence="1" id="KW-0812">Transmembrane</keyword>
<gene>
    <name evidence="2" type="ORF">Aau02nite_58680</name>
</gene>
<keyword evidence="1" id="KW-1133">Transmembrane helix</keyword>
<evidence type="ECO:0000313" key="2">
    <source>
        <dbReference type="EMBL" id="GIM74000.1"/>
    </source>
</evidence>
<dbReference type="RefSeq" id="WP_212991781.1">
    <property type="nucleotide sequence ID" value="NZ_BAABEA010000006.1"/>
</dbReference>
<organism evidence="2 3">
    <name type="scientific">Actinoplanes auranticolor</name>
    <dbReference type="NCBI Taxonomy" id="47988"/>
    <lineage>
        <taxon>Bacteria</taxon>
        <taxon>Bacillati</taxon>
        <taxon>Actinomycetota</taxon>
        <taxon>Actinomycetes</taxon>
        <taxon>Micromonosporales</taxon>
        <taxon>Micromonosporaceae</taxon>
        <taxon>Actinoplanes</taxon>
    </lineage>
</organism>